<name>A0A517R3H1_9PLAN</name>
<dbReference type="RefSeq" id="WP_145364540.1">
    <property type="nucleotide sequence ID" value="NZ_CP036268.1"/>
</dbReference>
<dbReference type="SUPFAM" id="SSF52540">
    <property type="entry name" value="P-loop containing nucleoside triphosphate hydrolases"/>
    <property type="match status" value="2"/>
</dbReference>
<proteinExistence type="inferred from homology"/>
<evidence type="ECO:0000256" key="8">
    <source>
        <dbReference type="HAMAP-Rule" id="MF_00195"/>
    </source>
</evidence>
<evidence type="ECO:0000313" key="14">
    <source>
        <dbReference type="Proteomes" id="UP000317318"/>
    </source>
</evidence>
<dbReference type="FunFam" id="3.30.300.20:FF:000004">
    <property type="entry name" value="GTPase Der"/>
    <property type="match status" value="1"/>
</dbReference>
<dbReference type="Proteomes" id="UP000317318">
    <property type="component" value="Chromosome"/>
</dbReference>
<protein>
    <recommendedName>
        <fullName evidence="2 8">GTPase Der</fullName>
    </recommendedName>
    <alternativeName>
        <fullName evidence="7 8">GTP-binding protein EngA</fullName>
    </alternativeName>
</protein>
<keyword evidence="6 8" id="KW-0342">GTP-binding</keyword>
<keyword evidence="5 8" id="KW-0547">Nucleotide-binding</keyword>
<feature type="region of interest" description="Disordered" evidence="11">
    <location>
        <begin position="445"/>
        <end position="478"/>
    </location>
</feature>
<dbReference type="Pfam" id="PF01926">
    <property type="entry name" value="MMR_HSR1"/>
    <property type="match status" value="2"/>
</dbReference>
<dbReference type="InterPro" id="IPR016484">
    <property type="entry name" value="GTPase_Der"/>
</dbReference>
<dbReference type="NCBIfam" id="TIGR03594">
    <property type="entry name" value="GTPase_EngA"/>
    <property type="match status" value="1"/>
</dbReference>
<dbReference type="PROSITE" id="PS51712">
    <property type="entry name" value="G_ENGA"/>
    <property type="match status" value="1"/>
</dbReference>
<keyword evidence="3 8" id="KW-0690">Ribosome biogenesis</keyword>
<dbReference type="InterPro" id="IPR005225">
    <property type="entry name" value="Small_GTP-bd"/>
</dbReference>
<dbReference type="EMBL" id="CP036268">
    <property type="protein sequence ID" value="QDT38432.1"/>
    <property type="molecule type" value="Genomic_DNA"/>
</dbReference>
<feature type="domain" description="EngA-type G" evidence="12">
    <location>
        <begin position="184"/>
        <end position="359"/>
    </location>
</feature>
<evidence type="ECO:0000256" key="9">
    <source>
        <dbReference type="PROSITE-ProRule" id="PRU01049"/>
    </source>
</evidence>
<dbReference type="InterPro" id="IPR015946">
    <property type="entry name" value="KH_dom-like_a/b"/>
</dbReference>
<dbReference type="PANTHER" id="PTHR43834">
    <property type="entry name" value="GTPASE DER"/>
    <property type="match status" value="1"/>
</dbReference>
<dbReference type="NCBIfam" id="TIGR00231">
    <property type="entry name" value="small_GTP"/>
    <property type="match status" value="2"/>
</dbReference>
<dbReference type="PIRSF" id="PIRSF006485">
    <property type="entry name" value="GTP-binding_EngA"/>
    <property type="match status" value="1"/>
</dbReference>
<evidence type="ECO:0000256" key="1">
    <source>
        <dbReference type="ARBA" id="ARBA00008279"/>
    </source>
</evidence>
<feature type="binding site" evidence="8">
    <location>
        <begin position="302"/>
        <end position="305"/>
    </location>
    <ligand>
        <name>GTP</name>
        <dbReference type="ChEBI" id="CHEBI:37565"/>
        <label>2</label>
    </ligand>
</feature>
<feature type="binding site" evidence="8">
    <location>
        <begin position="237"/>
        <end position="241"/>
    </location>
    <ligand>
        <name>GTP</name>
        <dbReference type="ChEBI" id="CHEBI:37565"/>
        <label>2</label>
    </ligand>
</feature>
<comment type="function">
    <text evidence="8 10">GTPase that plays an essential role in the late steps of ribosome biogenesis.</text>
</comment>
<evidence type="ECO:0000313" key="13">
    <source>
        <dbReference type="EMBL" id="QDT38432.1"/>
    </source>
</evidence>
<evidence type="ECO:0000256" key="3">
    <source>
        <dbReference type="ARBA" id="ARBA00022517"/>
    </source>
</evidence>
<evidence type="ECO:0000256" key="7">
    <source>
        <dbReference type="ARBA" id="ARBA00032345"/>
    </source>
</evidence>
<accession>A0A517R3H1</accession>
<dbReference type="InterPro" id="IPR006073">
    <property type="entry name" value="GTP-bd"/>
</dbReference>
<evidence type="ECO:0000256" key="2">
    <source>
        <dbReference type="ARBA" id="ARBA00020953"/>
    </source>
</evidence>
<dbReference type="Gene3D" id="3.40.50.300">
    <property type="entry name" value="P-loop containing nucleotide triphosphate hydrolases"/>
    <property type="match status" value="2"/>
</dbReference>
<evidence type="ECO:0000256" key="10">
    <source>
        <dbReference type="RuleBase" id="RU004481"/>
    </source>
</evidence>
<dbReference type="AlphaFoldDB" id="A0A517R3H1"/>
<evidence type="ECO:0000256" key="5">
    <source>
        <dbReference type="ARBA" id="ARBA00022741"/>
    </source>
</evidence>
<feature type="binding site" evidence="8">
    <location>
        <begin position="120"/>
        <end position="123"/>
    </location>
    <ligand>
        <name>GTP</name>
        <dbReference type="ChEBI" id="CHEBI:37565"/>
        <label>1</label>
    </ligand>
</feature>
<evidence type="ECO:0000256" key="4">
    <source>
        <dbReference type="ARBA" id="ARBA00022737"/>
    </source>
</evidence>
<feature type="binding site" evidence="8">
    <location>
        <begin position="10"/>
        <end position="17"/>
    </location>
    <ligand>
        <name>GTP</name>
        <dbReference type="ChEBI" id="CHEBI:37565"/>
        <label>1</label>
    </ligand>
</feature>
<dbReference type="InterPro" id="IPR031166">
    <property type="entry name" value="G_ENGA"/>
</dbReference>
<dbReference type="CDD" id="cd01895">
    <property type="entry name" value="EngA2"/>
    <property type="match status" value="1"/>
</dbReference>
<dbReference type="HAMAP" id="MF_00195">
    <property type="entry name" value="GTPase_Der"/>
    <property type="match status" value="1"/>
</dbReference>
<dbReference type="CDD" id="cd01894">
    <property type="entry name" value="EngA1"/>
    <property type="match status" value="1"/>
</dbReference>
<dbReference type="GO" id="GO:0043022">
    <property type="term" value="F:ribosome binding"/>
    <property type="evidence" value="ECO:0007669"/>
    <property type="project" value="TreeGrafter"/>
</dbReference>
<comment type="subunit">
    <text evidence="8">Associates with the 50S ribosomal subunit.</text>
</comment>
<dbReference type="InterPro" id="IPR027417">
    <property type="entry name" value="P-loop_NTPase"/>
</dbReference>
<dbReference type="Pfam" id="PF14714">
    <property type="entry name" value="KH_dom-like"/>
    <property type="match status" value="1"/>
</dbReference>
<dbReference type="InterPro" id="IPR032859">
    <property type="entry name" value="KH_dom-like"/>
</dbReference>
<dbReference type="PANTHER" id="PTHR43834:SF6">
    <property type="entry name" value="GTPASE DER"/>
    <property type="match status" value="1"/>
</dbReference>
<keyword evidence="4 10" id="KW-0677">Repeat</keyword>
<comment type="similarity">
    <text evidence="1 8 9 10">Belongs to the TRAFAC class TrmE-Era-EngA-EngB-Septin-like GTPase superfamily. EngA (Der) GTPase family.</text>
</comment>
<reference evidence="13 14" key="1">
    <citation type="submission" date="2019-02" db="EMBL/GenBank/DDBJ databases">
        <title>Deep-cultivation of Planctomycetes and their phenomic and genomic characterization uncovers novel biology.</title>
        <authorList>
            <person name="Wiegand S."/>
            <person name="Jogler M."/>
            <person name="Boedeker C."/>
            <person name="Pinto D."/>
            <person name="Vollmers J."/>
            <person name="Rivas-Marin E."/>
            <person name="Kohn T."/>
            <person name="Peeters S.H."/>
            <person name="Heuer A."/>
            <person name="Rast P."/>
            <person name="Oberbeckmann S."/>
            <person name="Bunk B."/>
            <person name="Jeske O."/>
            <person name="Meyerdierks A."/>
            <person name="Storesund J.E."/>
            <person name="Kallscheuer N."/>
            <person name="Luecker S."/>
            <person name="Lage O.M."/>
            <person name="Pohl T."/>
            <person name="Merkel B.J."/>
            <person name="Hornburger P."/>
            <person name="Mueller R.-W."/>
            <person name="Bruemmer F."/>
            <person name="Labrenz M."/>
            <person name="Spormann A.M."/>
            <person name="Op den Camp H."/>
            <person name="Overmann J."/>
            <person name="Amann R."/>
            <person name="Jetten M.S.M."/>
            <person name="Mascher T."/>
            <person name="Medema M.H."/>
            <person name="Devos D.P."/>
            <person name="Kaster A.-K."/>
            <person name="Ovreas L."/>
            <person name="Rohde M."/>
            <person name="Galperin M.Y."/>
            <person name="Jogler C."/>
        </authorList>
    </citation>
    <scope>NUCLEOTIDE SEQUENCE [LARGE SCALE GENOMIC DNA]</scope>
    <source>
        <strain evidence="13 14">Pan189</strain>
    </source>
</reference>
<dbReference type="GO" id="GO:0042254">
    <property type="term" value="P:ribosome biogenesis"/>
    <property type="evidence" value="ECO:0007669"/>
    <property type="project" value="UniProtKB-KW"/>
</dbReference>
<evidence type="ECO:0000256" key="11">
    <source>
        <dbReference type="SAM" id="MobiDB-lite"/>
    </source>
</evidence>
<gene>
    <name evidence="8 13" type="primary">der</name>
    <name evidence="13" type="ORF">Pan189_28260</name>
</gene>
<evidence type="ECO:0000256" key="6">
    <source>
        <dbReference type="ARBA" id="ARBA00023134"/>
    </source>
</evidence>
<keyword evidence="14" id="KW-1185">Reference proteome</keyword>
<dbReference type="KEGG" id="svp:Pan189_28260"/>
<evidence type="ECO:0000259" key="12">
    <source>
        <dbReference type="PROSITE" id="PS51712"/>
    </source>
</evidence>
<feature type="compositionally biased region" description="Basic residues" evidence="11">
    <location>
        <begin position="463"/>
        <end position="478"/>
    </location>
</feature>
<dbReference type="PRINTS" id="PR00326">
    <property type="entry name" value="GTP1OBG"/>
</dbReference>
<feature type="binding site" evidence="8">
    <location>
        <begin position="57"/>
        <end position="61"/>
    </location>
    <ligand>
        <name>GTP</name>
        <dbReference type="ChEBI" id="CHEBI:37565"/>
        <label>1</label>
    </ligand>
</feature>
<dbReference type="OrthoDB" id="9805918at2"/>
<feature type="compositionally biased region" description="Basic and acidic residues" evidence="11">
    <location>
        <begin position="445"/>
        <end position="454"/>
    </location>
</feature>
<dbReference type="GO" id="GO:0005525">
    <property type="term" value="F:GTP binding"/>
    <property type="evidence" value="ECO:0007669"/>
    <property type="project" value="UniProtKB-UniRule"/>
</dbReference>
<dbReference type="Gene3D" id="3.30.300.20">
    <property type="match status" value="1"/>
</dbReference>
<organism evidence="13 14">
    <name type="scientific">Stratiformator vulcanicus</name>
    <dbReference type="NCBI Taxonomy" id="2527980"/>
    <lineage>
        <taxon>Bacteria</taxon>
        <taxon>Pseudomonadati</taxon>
        <taxon>Planctomycetota</taxon>
        <taxon>Planctomycetia</taxon>
        <taxon>Planctomycetales</taxon>
        <taxon>Planctomycetaceae</taxon>
        <taxon>Stratiformator</taxon>
    </lineage>
</organism>
<sequence>MPLPRVAIVGRPNVGKSSIFNWLAGRLISIVDPTAGVTRDRLTYICREKGRYFEIVDTGGIGIIDSDELEADIEKQIRYGIEQADVILFVVDARTGKLPHDDEVAKLLRGRDIPKILVINKCDSAKYAMEQAEFLGLADAPVVLTSVKGNENRSGLFAAIVKALPPAAEDEATFGEAQITEPEMKLAIVGRRNVGKSTFINAIAEEERVIVSEVAGTTRDSIDVRFEGDGRSFIAIDTPGVRRKKSLEGDIEFYSLVRAQKSIRRADVVLMFLSATETISKVDKNLIEEIGRYYKPCIFVINKWDLGTGEEMTTEKWTAYIGRTFPTLSFMPVAFVTAQEGRNVRPVINLAQSIFKQARVRVSTGKLNSIVRDAIDRQPPPMKKNRRPKIFFATQVSTEPPTIVLKCNDPKLFTDSWTRYLMGKLRDAFPFDEVPVKLILRARDAEQSEEKYSTDRGNAARPVKSRRSPTTRPSPKRR</sequence>
<feature type="binding site" evidence="8">
    <location>
        <begin position="190"/>
        <end position="197"/>
    </location>
    <ligand>
        <name>GTP</name>
        <dbReference type="ChEBI" id="CHEBI:37565"/>
        <label>2</label>
    </ligand>
</feature>